<gene>
    <name evidence="1" type="ORF">HMPREF3221_00136</name>
</gene>
<feature type="non-terminal residue" evidence="1">
    <location>
        <position position="1"/>
    </location>
</feature>
<dbReference type="AlphaFoldDB" id="A0A133PCA7"/>
<organism evidence="1 2">
    <name type="scientific">Fusobacterium nucleatum</name>
    <dbReference type="NCBI Taxonomy" id="851"/>
    <lineage>
        <taxon>Bacteria</taxon>
        <taxon>Fusobacteriati</taxon>
        <taxon>Fusobacteriota</taxon>
        <taxon>Fusobacteriia</taxon>
        <taxon>Fusobacteriales</taxon>
        <taxon>Fusobacteriaceae</taxon>
        <taxon>Fusobacterium</taxon>
    </lineage>
</organism>
<evidence type="ECO:0000313" key="2">
    <source>
        <dbReference type="Proteomes" id="UP000070401"/>
    </source>
</evidence>
<name>A0A133PCA7_FUSNU</name>
<protein>
    <submittedName>
        <fullName evidence="1">Uncharacterized protein</fullName>
    </submittedName>
</protein>
<dbReference type="Proteomes" id="UP000070401">
    <property type="component" value="Unassembled WGS sequence"/>
</dbReference>
<comment type="caution">
    <text evidence="1">The sequence shown here is derived from an EMBL/GenBank/DDBJ whole genome shotgun (WGS) entry which is preliminary data.</text>
</comment>
<reference evidence="2" key="1">
    <citation type="submission" date="2016-01" db="EMBL/GenBank/DDBJ databases">
        <authorList>
            <person name="Mitreva M."/>
            <person name="Pepin K.H."/>
            <person name="Mihindukulasuriya K.A."/>
            <person name="Fulton R."/>
            <person name="Fronick C."/>
            <person name="O'Laughlin M."/>
            <person name="Miner T."/>
            <person name="Herter B."/>
            <person name="Rosa B.A."/>
            <person name="Cordes M."/>
            <person name="Tomlinson C."/>
            <person name="Wollam A."/>
            <person name="Palsikar V.B."/>
            <person name="Mardis E.R."/>
            <person name="Wilson R.K."/>
        </authorList>
    </citation>
    <scope>NUCLEOTIDE SEQUENCE [LARGE SCALE GENOMIC DNA]</scope>
    <source>
        <strain evidence="2">MJR7757B</strain>
    </source>
</reference>
<evidence type="ECO:0000313" key="1">
    <source>
        <dbReference type="EMBL" id="KXA26239.1"/>
    </source>
</evidence>
<dbReference type="EMBL" id="LRPY01000016">
    <property type="protein sequence ID" value="KXA26239.1"/>
    <property type="molecule type" value="Genomic_DNA"/>
</dbReference>
<proteinExistence type="predicted"/>
<accession>A0A133PCA7</accession>
<sequence length="52" mass="5885">AGFSSSFFSPQATKNKLIASANIANFFIVDPSLIFFCYSTSFFNKNQDFFKK</sequence>
<keyword evidence="2" id="KW-1185">Reference proteome</keyword>